<dbReference type="PROSITE" id="PS01126">
    <property type="entry name" value="EF_TS_1"/>
    <property type="match status" value="1"/>
</dbReference>
<reference evidence="8 9" key="1">
    <citation type="submission" date="2015-12" db="EMBL/GenBank/DDBJ databases">
        <title>The genome of Folsomia candida.</title>
        <authorList>
            <person name="Faddeeva A."/>
            <person name="Derks M.F."/>
            <person name="Anvar Y."/>
            <person name="Smit S."/>
            <person name="Van Straalen N."/>
            <person name="Roelofs D."/>
        </authorList>
    </citation>
    <scope>NUCLEOTIDE SEQUENCE [LARGE SCALE GENOMIC DNA]</scope>
    <source>
        <strain evidence="8 9">VU population</strain>
        <tissue evidence="8">Whole body</tissue>
    </source>
</reference>
<dbReference type="PROSITE" id="PS01127">
    <property type="entry name" value="EF_TS_2"/>
    <property type="match status" value="1"/>
</dbReference>
<evidence type="ECO:0000256" key="3">
    <source>
        <dbReference type="ARBA" id="ARBA00022917"/>
    </source>
</evidence>
<comment type="similarity">
    <text evidence="1 4 5">Belongs to the EF-Ts family.</text>
</comment>
<dbReference type="SUPFAM" id="SSF46934">
    <property type="entry name" value="UBA-like"/>
    <property type="match status" value="1"/>
</dbReference>
<evidence type="ECO:0000256" key="4">
    <source>
        <dbReference type="HAMAP-Rule" id="MF_03135"/>
    </source>
</evidence>
<dbReference type="SUPFAM" id="SSF54713">
    <property type="entry name" value="Elongation factor Ts (EF-Ts), dimerisation domain"/>
    <property type="match status" value="1"/>
</dbReference>
<dbReference type="InterPro" id="IPR001816">
    <property type="entry name" value="Transl_elong_EFTs/EF1B"/>
</dbReference>
<dbReference type="GO" id="GO:0005739">
    <property type="term" value="C:mitochondrion"/>
    <property type="evidence" value="ECO:0007669"/>
    <property type="project" value="UniProtKB-SubCell"/>
</dbReference>
<evidence type="ECO:0000256" key="5">
    <source>
        <dbReference type="RuleBase" id="RU000642"/>
    </source>
</evidence>
<keyword evidence="9" id="KW-1185">Reference proteome</keyword>
<feature type="domain" description="Translation elongation factor EFTs/EF1B dimerisation" evidence="7">
    <location>
        <begin position="123"/>
        <end position="284"/>
    </location>
</feature>
<dbReference type="PANTHER" id="PTHR11741">
    <property type="entry name" value="ELONGATION FACTOR TS"/>
    <property type="match status" value="1"/>
</dbReference>
<sequence length="378" mass="41761">MSRSPMLLSSSIISSIITPQSRLLFGGRGSKCCRQFHGTSRMAASAASPLSVEKSGLAKLRKSTGYSFSKCKEALEKHNNDLKAAEKWLRAEAQTHGWEKASKLQGRATAQGLISILASPQNAVMLEMNCETDFVARNKKFQALVQKVTQACFVVSQEANNNSSSNIFKHPLNHDELCNIPIRGERQEQHLIKDEIALTIGDIGENIRPRRGLSLQAGESIVLSGYTHPASPEAEKQRLVQFGKFGAVVAYKVLKPDVAKNSARVAEIGRQLCQHVVGMNPLEIGSMDEPPPKRKPVEEPQKLTSPPSPAEDQDVVDELDVLSSMPTRSEPEVDDERILLNQEFLLDPGFTVREFLIQNSVEIVEFVRFECGENVESQ</sequence>
<gene>
    <name evidence="8" type="ORF">Fcan01_13371</name>
</gene>
<dbReference type="InterPro" id="IPR009060">
    <property type="entry name" value="UBA-like_sf"/>
</dbReference>
<dbReference type="PANTHER" id="PTHR11741:SF0">
    <property type="entry name" value="ELONGATION FACTOR TS, MITOCHONDRIAL"/>
    <property type="match status" value="1"/>
</dbReference>
<feature type="compositionally biased region" description="Basic and acidic residues" evidence="6">
    <location>
        <begin position="290"/>
        <end position="301"/>
    </location>
</feature>
<accession>A0A226E4D9</accession>
<dbReference type="NCBIfam" id="TIGR00116">
    <property type="entry name" value="tsf"/>
    <property type="match status" value="1"/>
</dbReference>
<keyword evidence="4" id="KW-0496">Mitochondrion</keyword>
<dbReference type="OrthoDB" id="277235at2759"/>
<dbReference type="Pfam" id="PF00889">
    <property type="entry name" value="EF_TS"/>
    <property type="match status" value="1"/>
</dbReference>
<proteinExistence type="inferred from homology"/>
<name>A0A226E4D9_FOLCA</name>
<dbReference type="Gene3D" id="1.10.8.10">
    <property type="entry name" value="DNA helicase RuvA subunit, C-terminal domain"/>
    <property type="match status" value="1"/>
</dbReference>
<dbReference type="GO" id="GO:0070125">
    <property type="term" value="P:mitochondrial translational elongation"/>
    <property type="evidence" value="ECO:0007669"/>
    <property type="project" value="TreeGrafter"/>
</dbReference>
<dbReference type="Pfam" id="PF25025">
    <property type="entry name" value="EF-Ts_N"/>
    <property type="match status" value="1"/>
</dbReference>
<dbReference type="Proteomes" id="UP000198287">
    <property type="component" value="Unassembled WGS sequence"/>
</dbReference>
<dbReference type="EMBL" id="LNIX01000007">
    <property type="protein sequence ID" value="OXA51894.1"/>
    <property type="molecule type" value="Genomic_DNA"/>
</dbReference>
<dbReference type="Gene3D" id="3.30.479.20">
    <property type="entry name" value="Elongation factor Ts, dimerisation domain"/>
    <property type="match status" value="2"/>
</dbReference>
<evidence type="ECO:0000256" key="6">
    <source>
        <dbReference type="SAM" id="MobiDB-lite"/>
    </source>
</evidence>
<dbReference type="HAMAP" id="MF_00050">
    <property type="entry name" value="EF_Ts"/>
    <property type="match status" value="1"/>
</dbReference>
<dbReference type="AlphaFoldDB" id="A0A226E4D9"/>
<comment type="function">
    <text evidence="4 5">Associates with the EF-Tu.GDP complex and induces the exchange of GDP to GTP. It remains bound to the aminoacyl-tRNA.EF-Tu.GTP complex up to the GTP hydrolysis stage on the ribosome.</text>
</comment>
<comment type="caution">
    <text evidence="8">The sequence shown here is derived from an EMBL/GenBank/DDBJ whole genome shotgun (WGS) entry which is preliminary data.</text>
</comment>
<evidence type="ECO:0000256" key="1">
    <source>
        <dbReference type="ARBA" id="ARBA00005532"/>
    </source>
</evidence>
<keyword evidence="2 4" id="KW-0251">Elongation factor</keyword>
<evidence type="ECO:0000313" key="9">
    <source>
        <dbReference type="Proteomes" id="UP000198287"/>
    </source>
</evidence>
<dbReference type="InterPro" id="IPR014039">
    <property type="entry name" value="Transl_elong_EFTs/EF1B_dimer"/>
</dbReference>
<evidence type="ECO:0000259" key="7">
    <source>
        <dbReference type="Pfam" id="PF00889"/>
    </source>
</evidence>
<comment type="subcellular location">
    <subcellularLocation>
        <location evidence="4">Mitochondrion</location>
    </subcellularLocation>
</comment>
<organism evidence="8 9">
    <name type="scientific">Folsomia candida</name>
    <name type="common">Springtail</name>
    <dbReference type="NCBI Taxonomy" id="158441"/>
    <lineage>
        <taxon>Eukaryota</taxon>
        <taxon>Metazoa</taxon>
        <taxon>Ecdysozoa</taxon>
        <taxon>Arthropoda</taxon>
        <taxon>Hexapoda</taxon>
        <taxon>Collembola</taxon>
        <taxon>Entomobryomorpha</taxon>
        <taxon>Isotomoidea</taxon>
        <taxon>Isotomidae</taxon>
        <taxon>Proisotominae</taxon>
        <taxon>Folsomia</taxon>
    </lineage>
</organism>
<dbReference type="STRING" id="158441.A0A226E4D9"/>
<protein>
    <recommendedName>
        <fullName evidence="4">Elongation factor Ts, mitochondrial</fullName>
        <shortName evidence="4">EF-Ts</shortName>
        <shortName evidence="4">EF-TsMt</shortName>
    </recommendedName>
</protein>
<dbReference type="InterPro" id="IPR018101">
    <property type="entry name" value="Transl_elong_Ts_CS"/>
</dbReference>
<evidence type="ECO:0000313" key="8">
    <source>
        <dbReference type="EMBL" id="OXA51894.1"/>
    </source>
</evidence>
<evidence type="ECO:0000256" key="2">
    <source>
        <dbReference type="ARBA" id="ARBA00022768"/>
    </source>
</evidence>
<dbReference type="GO" id="GO:0003746">
    <property type="term" value="F:translation elongation factor activity"/>
    <property type="evidence" value="ECO:0007669"/>
    <property type="project" value="UniProtKB-UniRule"/>
</dbReference>
<feature type="region of interest" description="Disordered" evidence="6">
    <location>
        <begin position="282"/>
        <end position="314"/>
    </location>
</feature>
<dbReference type="CDD" id="cd14275">
    <property type="entry name" value="UBA_EF-Ts"/>
    <property type="match status" value="1"/>
</dbReference>
<keyword evidence="3 4" id="KW-0648">Protein biosynthesis</keyword>
<dbReference type="OMA" id="VGEAPIC"/>
<dbReference type="InterPro" id="IPR036402">
    <property type="entry name" value="EF-Ts_dimer_sf"/>
</dbReference>